<feature type="compositionally biased region" description="Basic and acidic residues" evidence="1">
    <location>
        <begin position="69"/>
        <end position="80"/>
    </location>
</feature>
<evidence type="ECO:0000313" key="3">
    <source>
        <dbReference type="EMBL" id="WZN60984.1"/>
    </source>
</evidence>
<keyword evidence="2" id="KW-0472">Membrane</keyword>
<proteinExistence type="predicted"/>
<reference evidence="3 4" key="1">
    <citation type="submission" date="2024-03" db="EMBL/GenBank/DDBJ databases">
        <title>Complete genome sequence of the green alga Chloropicon roscoffensis RCC1871.</title>
        <authorList>
            <person name="Lemieux C."/>
            <person name="Pombert J.-F."/>
            <person name="Otis C."/>
            <person name="Turmel M."/>
        </authorList>
    </citation>
    <scope>NUCLEOTIDE SEQUENCE [LARGE SCALE GENOMIC DNA]</scope>
    <source>
        <strain evidence="3 4">RCC1871</strain>
    </source>
</reference>
<evidence type="ECO:0000256" key="2">
    <source>
        <dbReference type="SAM" id="Phobius"/>
    </source>
</evidence>
<name>A0AAX4P516_9CHLO</name>
<dbReference type="AlphaFoldDB" id="A0AAX4P516"/>
<feature type="compositionally biased region" description="Polar residues" evidence="1">
    <location>
        <begin position="51"/>
        <end position="61"/>
    </location>
</feature>
<protein>
    <submittedName>
        <fullName evidence="3">Uncharacterized protein</fullName>
    </submittedName>
</protein>
<sequence>MASLLGGSLLQAREGAHFKQEQEGDLHAYLKRRVAEGKIKLTEEELRALSGSRSNTSSGLQPSHKGKRKENNSKDNDDDRVFEVGMEILQQSSRYETLNSAAKARMLTRVKAAMPDASPEDLRRISTNMAMYGAAGALYGAHRSQKLALGGGRRALAELSRDSARYASQQQVKELSPEATEAMRRQFFAGLRALTYGTVVGVVGVTAAVTVAANVFEIGDATSLRSSMKAALEPLGAAFQGVAGLVAPPASWAQGSGPARGEQGKSEFAKRLKERFDKLRTNA</sequence>
<gene>
    <name evidence="3" type="ORF">HKI87_03g25180</name>
</gene>
<keyword evidence="2" id="KW-1133">Transmembrane helix</keyword>
<dbReference type="Proteomes" id="UP001472866">
    <property type="component" value="Chromosome 03"/>
</dbReference>
<keyword evidence="4" id="KW-1185">Reference proteome</keyword>
<organism evidence="3 4">
    <name type="scientific">Chloropicon roscoffensis</name>
    <dbReference type="NCBI Taxonomy" id="1461544"/>
    <lineage>
        <taxon>Eukaryota</taxon>
        <taxon>Viridiplantae</taxon>
        <taxon>Chlorophyta</taxon>
        <taxon>Chloropicophyceae</taxon>
        <taxon>Chloropicales</taxon>
        <taxon>Chloropicaceae</taxon>
        <taxon>Chloropicon</taxon>
    </lineage>
</organism>
<evidence type="ECO:0000313" key="4">
    <source>
        <dbReference type="Proteomes" id="UP001472866"/>
    </source>
</evidence>
<accession>A0AAX4P516</accession>
<keyword evidence="2" id="KW-0812">Transmembrane</keyword>
<evidence type="ECO:0000256" key="1">
    <source>
        <dbReference type="SAM" id="MobiDB-lite"/>
    </source>
</evidence>
<dbReference type="EMBL" id="CP151503">
    <property type="protein sequence ID" value="WZN60984.1"/>
    <property type="molecule type" value="Genomic_DNA"/>
</dbReference>
<feature type="transmembrane region" description="Helical" evidence="2">
    <location>
        <begin position="193"/>
        <end position="216"/>
    </location>
</feature>
<feature type="region of interest" description="Disordered" evidence="1">
    <location>
        <begin position="47"/>
        <end position="80"/>
    </location>
</feature>